<evidence type="ECO:0000313" key="1">
    <source>
        <dbReference type="EMBL" id="RNA25062.1"/>
    </source>
</evidence>
<dbReference type="EMBL" id="REGN01002985">
    <property type="protein sequence ID" value="RNA25062.1"/>
    <property type="molecule type" value="Genomic_DNA"/>
</dbReference>
<gene>
    <name evidence="1" type="ORF">BpHYR1_043459</name>
</gene>
<sequence>MFEHISCCDAYLIISRDDTKMHFLGSRDLITFVKIILKLLIIRLKQMKLKKKAAFFETLAKENSQIPESTVENVEKVLSNKRNPVKWVLCGEHFVHLSREQFLFTYYVTKCSHNRFLITVTIYCQRLSLSHTHLKGQSNTTKLHHRN</sequence>
<organism evidence="1 2">
    <name type="scientific">Brachionus plicatilis</name>
    <name type="common">Marine rotifer</name>
    <name type="synonym">Brachionus muelleri</name>
    <dbReference type="NCBI Taxonomy" id="10195"/>
    <lineage>
        <taxon>Eukaryota</taxon>
        <taxon>Metazoa</taxon>
        <taxon>Spiralia</taxon>
        <taxon>Gnathifera</taxon>
        <taxon>Rotifera</taxon>
        <taxon>Eurotatoria</taxon>
        <taxon>Monogononta</taxon>
        <taxon>Pseudotrocha</taxon>
        <taxon>Ploima</taxon>
        <taxon>Brachionidae</taxon>
        <taxon>Brachionus</taxon>
    </lineage>
</organism>
<dbReference type="AlphaFoldDB" id="A0A3M7RNF5"/>
<dbReference type="Proteomes" id="UP000276133">
    <property type="component" value="Unassembled WGS sequence"/>
</dbReference>
<evidence type="ECO:0000313" key="2">
    <source>
        <dbReference type="Proteomes" id="UP000276133"/>
    </source>
</evidence>
<accession>A0A3M7RNF5</accession>
<proteinExistence type="predicted"/>
<comment type="caution">
    <text evidence="1">The sequence shown here is derived from an EMBL/GenBank/DDBJ whole genome shotgun (WGS) entry which is preliminary data.</text>
</comment>
<name>A0A3M7RNF5_BRAPC</name>
<keyword evidence="2" id="KW-1185">Reference proteome</keyword>
<reference evidence="1 2" key="1">
    <citation type="journal article" date="2018" name="Sci. Rep.">
        <title>Genomic signatures of local adaptation to the degree of environmental predictability in rotifers.</title>
        <authorList>
            <person name="Franch-Gras L."/>
            <person name="Hahn C."/>
            <person name="Garcia-Roger E.M."/>
            <person name="Carmona M.J."/>
            <person name="Serra M."/>
            <person name="Gomez A."/>
        </authorList>
    </citation>
    <scope>NUCLEOTIDE SEQUENCE [LARGE SCALE GENOMIC DNA]</scope>
    <source>
        <strain evidence="1">HYR1</strain>
    </source>
</reference>
<protein>
    <submittedName>
        <fullName evidence="1">Uncharacterized protein</fullName>
    </submittedName>
</protein>